<comment type="caution">
    <text evidence="3">The sequence shown here is derived from an EMBL/GenBank/DDBJ whole genome shotgun (WGS) entry which is preliminary data.</text>
</comment>
<dbReference type="InterPro" id="IPR050249">
    <property type="entry name" value="Pseudomonas-type_ThrB"/>
</dbReference>
<reference evidence="3 4" key="1">
    <citation type="submission" date="2024-04" db="EMBL/GenBank/DDBJ databases">
        <title>Novel genus in family Flammeovirgaceae.</title>
        <authorList>
            <person name="Nguyen T.H."/>
            <person name="Vuong T.Q."/>
            <person name="Le H."/>
            <person name="Kim S.-G."/>
        </authorList>
    </citation>
    <scope>NUCLEOTIDE SEQUENCE [LARGE SCALE GENOMIC DNA]</scope>
    <source>
        <strain evidence="3 4">JCM 23209</strain>
    </source>
</reference>
<feature type="domain" description="Aminoglycoside phosphotransferase" evidence="2">
    <location>
        <begin position="39"/>
        <end position="250"/>
    </location>
</feature>
<protein>
    <submittedName>
        <fullName evidence="3">Phosphotransferase</fullName>
    </submittedName>
</protein>
<dbReference type="Gene3D" id="3.90.1200.10">
    <property type="match status" value="1"/>
</dbReference>
<comment type="similarity">
    <text evidence="1">Belongs to the pseudomonas-type ThrB family.</text>
</comment>
<organism evidence="3 4">
    <name type="scientific">Rapidithrix thailandica</name>
    <dbReference type="NCBI Taxonomy" id="413964"/>
    <lineage>
        <taxon>Bacteria</taxon>
        <taxon>Pseudomonadati</taxon>
        <taxon>Bacteroidota</taxon>
        <taxon>Cytophagia</taxon>
        <taxon>Cytophagales</taxon>
        <taxon>Flammeovirgaceae</taxon>
        <taxon>Rapidithrix</taxon>
    </lineage>
</organism>
<dbReference type="AlphaFoldDB" id="A0AAW9SK31"/>
<dbReference type="GO" id="GO:0009088">
    <property type="term" value="P:threonine biosynthetic process"/>
    <property type="evidence" value="ECO:0007669"/>
    <property type="project" value="TreeGrafter"/>
</dbReference>
<evidence type="ECO:0000256" key="1">
    <source>
        <dbReference type="ARBA" id="ARBA00038240"/>
    </source>
</evidence>
<evidence type="ECO:0000259" key="2">
    <source>
        <dbReference type="Pfam" id="PF01636"/>
    </source>
</evidence>
<dbReference type="Gene3D" id="3.30.200.20">
    <property type="entry name" value="Phosphorylase Kinase, domain 1"/>
    <property type="match status" value="1"/>
</dbReference>
<keyword evidence="4" id="KW-1185">Reference proteome</keyword>
<sequence>MNHFPAISSTLSPVALAQRLIELYGFSENTTCNVLRLGINHTYLITDAQEKYVLRVYHLHWRTEEEIMAELELLNLLKANDILVSYPIRDKKSAYIQRFNAWEGERLAVVFSYAQGQTVRNPSDKTCFQLGLEMAKMHRVTTGKKLNRKTYNAQTLAGWAFQALKERFPMSLKEMQYIDRANSMIASQFAQADLNQIRTGAVHLDVWYDNMKIKDESEITIFDFDNCGNGWLLLDIAYSLMLLFKNEPNKEIFNQKMNRFYQGYQSISGISQEEKRMIPYGGLAIWLHYSGIHAQRFDDFSNIFLSEDFLKYWIDTVNHWMVFNGIEI</sequence>
<gene>
    <name evidence="3" type="ORF">AAG747_26560</name>
</gene>
<evidence type="ECO:0000313" key="4">
    <source>
        <dbReference type="Proteomes" id="UP001403385"/>
    </source>
</evidence>
<dbReference type="Proteomes" id="UP001403385">
    <property type="component" value="Unassembled WGS sequence"/>
</dbReference>
<proteinExistence type="inferred from homology"/>
<accession>A0AAW9SK31</accession>
<dbReference type="InterPro" id="IPR002575">
    <property type="entry name" value="Aminoglycoside_PTrfase"/>
</dbReference>
<dbReference type="Pfam" id="PF01636">
    <property type="entry name" value="APH"/>
    <property type="match status" value="1"/>
</dbReference>
<dbReference type="SUPFAM" id="SSF56112">
    <property type="entry name" value="Protein kinase-like (PK-like)"/>
    <property type="match status" value="1"/>
</dbReference>
<dbReference type="PANTHER" id="PTHR21064:SF6">
    <property type="entry name" value="AMINOGLYCOSIDE PHOSPHOTRANSFERASE DOMAIN-CONTAINING PROTEIN"/>
    <property type="match status" value="1"/>
</dbReference>
<dbReference type="InterPro" id="IPR011009">
    <property type="entry name" value="Kinase-like_dom_sf"/>
</dbReference>
<evidence type="ECO:0000313" key="3">
    <source>
        <dbReference type="EMBL" id="MEN7551508.1"/>
    </source>
</evidence>
<dbReference type="PANTHER" id="PTHR21064">
    <property type="entry name" value="AMINOGLYCOSIDE PHOSPHOTRANSFERASE DOMAIN-CONTAINING PROTEIN-RELATED"/>
    <property type="match status" value="1"/>
</dbReference>
<dbReference type="RefSeq" id="WP_346824289.1">
    <property type="nucleotide sequence ID" value="NZ_JBDKWZ010000023.1"/>
</dbReference>
<dbReference type="GO" id="GO:0004413">
    <property type="term" value="F:homoserine kinase activity"/>
    <property type="evidence" value="ECO:0007669"/>
    <property type="project" value="TreeGrafter"/>
</dbReference>
<dbReference type="EMBL" id="JBDKWZ010000023">
    <property type="protein sequence ID" value="MEN7551508.1"/>
    <property type="molecule type" value="Genomic_DNA"/>
</dbReference>
<name>A0AAW9SK31_9BACT</name>